<dbReference type="EMBL" id="ML119147">
    <property type="protein sequence ID" value="RPB09968.1"/>
    <property type="molecule type" value="Genomic_DNA"/>
</dbReference>
<evidence type="ECO:0000313" key="6">
    <source>
        <dbReference type="Proteomes" id="UP000277580"/>
    </source>
</evidence>
<keyword evidence="6" id="KW-1185">Reference proteome</keyword>
<dbReference type="InterPro" id="IPR052783">
    <property type="entry name" value="Metabolic/Drug-Res_Regulator"/>
</dbReference>
<feature type="compositionally biased region" description="Pro residues" evidence="3">
    <location>
        <begin position="724"/>
        <end position="737"/>
    </location>
</feature>
<dbReference type="InterPro" id="IPR036864">
    <property type="entry name" value="Zn2-C6_fun-type_DNA-bd_sf"/>
</dbReference>
<feature type="compositionally biased region" description="Gly residues" evidence="3">
    <location>
        <begin position="745"/>
        <end position="769"/>
    </location>
</feature>
<dbReference type="AlphaFoldDB" id="A0A3N4KKL8"/>
<proteinExistence type="predicted"/>
<dbReference type="InterPro" id="IPR007219">
    <property type="entry name" value="XnlR_reg_dom"/>
</dbReference>
<reference evidence="5 6" key="1">
    <citation type="journal article" date="2018" name="Nat. Ecol. Evol.">
        <title>Pezizomycetes genomes reveal the molecular basis of ectomycorrhizal truffle lifestyle.</title>
        <authorList>
            <person name="Murat C."/>
            <person name="Payen T."/>
            <person name="Noel B."/>
            <person name="Kuo A."/>
            <person name="Morin E."/>
            <person name="Chen J."/>
            <person name="Kohler A."/>
            <person name="Krizsan K."/>
            <person name="Balestrini R."/>
            <person name="Da Silva C."/>
            <person name="Montanini B."/>
            <person name="Hainaut M."/>
            <person name="Levati E."/>
            <person name="Barry K.W."/>
            <person name="Belfiori B."/>
            <person name="Cichocki N."/>
            <person name="Clum A."/>
            <person name="Dockter R.B."/>
            <person name="Fauchery L."/>
            <person name="Guy J."/>
            <person name="Iotti M."/>
            <person name="Le Tacon F."/>
            <person name="Lindquist E.A."/>
            <person name="Lipzen A."/>
            <person name="Malagnac F."/>
            <person name="Mello A."/>
            <person name="Molinier V."/>
            <person name="Miyauchi S."/>
            <person name="Poulain J."/>
            <person name="Riccioni C."/>
            <person name="Rubini A."/>
            <person name="Sitrit Y."/>
            <person name="Splivallo R."/>
            <person name="Traeger S."/>
            <person name="Wang M."/>
            <person name="Zifcakova L."/>
            <person name="Wipf D."/>
            <person name="Zambonelli A."/>
            <person name="Paolocci F."/>
            <person name="Nowrousian M."/>
            <person name="Ottonello S."/>
            <person name="Baldrian P."/>
            <person name="Spatafora J.W."/>
            <person name="Henrissat B."/>
            <person name="Nagy L.G."/>
            <person name="Aury J.M."/>
            <person name="Wincker P."/>
            <person name="Grigoriev I.V."/>
            <person name="Bonfante P."/>
            <person name="Martin F.M."/>
        </authorList>
    </citation>
    <scope>NUCLEOTIDE SEQUENCE [LARGE SCALE GENOMIC DNA]</scope>
    <source>
        <strain evidence="5 6">CCBAS932</strain>
    </source>
</reference>
<dbReference type="OrthoDB" id="3364175at2759"/>
<evidence type="ECO:0000256" key="2">
    <source>
        <dbReference type="ARBA" id="ARBA00023242"/>
    </source>
</evidence>
<feature type="compositionally biased region" description="Polar residues" evidence="3">
    <location>
        <begin position="770"/>
        <end position="780"/>
    </location>
</feature>
<dbReference type="GO" id="GO:0000981">
    <property type="term" value="F:DNA-binding transcription factor activity, RNA polymerase II-specific"/>
    <property type="evidence" value="ECO:0007669"/>
    <property type="project" value="InterPro"/>
</dbReference>
<dbReference type="Gene3D" id="4.10.240.10">
    <property type="entry name" value="Zn(2)-C6 fungal-type DNA-binding domain"/>
    <property type="match status" value="1"/>
</dbReference>
<dbReference type="GO" id="GO:0045944">
    <property type="term" value="P:positive regulation of transcription by RNA polymerase II"/>
    <property type="evidence" value="ECO:0007669"/>
    <property type="project" value="TreeGrafter"/>
</dbReference>
<evidence type="ECO:0000256" key="3">
    <source>
        <dbReference type="SAM" id="MobiDB-lite"/>
    </source>
</evidence>
<feature type="compositionally biased region" description="Polar residues" evidence="3">
    <location>
        <begin position="308"/>
        <end position="318"/>
    </location>
</feature>
<feature type="region of interest" description="Disordered" evidence="3">
    <location>
        <begin position="179"/>
        <end position="200"/>
    </location>
</feature>
<dbReference type="InParanoid" id="A0A3N4KKL8"/>
<dbReference type="STRING" id="1392247.A0A3N4KKL8"/>
<evidence type="ECO:0000259" key="4">
    <source>
        <dbReference type="PROSITE" id="PS50048"/>
    </source>
</evidence>
<accession>A0A3N4KKL8</accession>
<sequence length="890" mass="94150">MRVSRACEQCRSRKAKCDGKTPACSPCVTLSQTCTYGAQPRKRGLPPGSVSALERTVKLLQRVLGLLMDSVDGGEGALLALVRRRGAALFDEGEEGRRLAGLWKEGVVPKELERIRERVTGTGAAGAGTGTGAAGAGTGTGSVDERSPDAQDNGPAEGGLQLQLGGEHDAFRDTIRAMASSVAEAQRSEDAPRRASMAAATMNGDAATTEMDWVKESQSVQQQDPGADRDRERDKPRDPPIIPPSSSLLLQHTPGGTTDHGSSTASSYPTRMRPPPVMTPPLYTPLDTADDHHFSSSATDHDGILPTPTHTAHSSSFRPLSYPPESPLRENLTTATPEHPPLPHNSRLLLDLYFAYTHVWFPILDKYDLIRFFHIVNTATSTKRKASPPKADIPPGKRALLYAVLSLASLQHDATSTYGYAPTAPSAATLYAAAQSILFTPGADTTLEHIQALLLLALINLSHGHNPSAYLLIGHAGRLATTIGLPTAHGGFNIRTWTGHLILETLISSLTAHPPHIHATSWTRLIDEDGWEEWDSWKEHPSAVTPTATSAKDSEDPAHILSTFNALADLARIVSRGTHTLPDLHNWCRDLPAHCSFDVLNPLEVEMPALVPSTPHVSHLHLFYAHAILALHDNGAATASIVAILEAFAEARSLAVAPPLFAGFAKRADEAWAGRLVVSGVLTGAGMLKAPAPGRKEVVTAGRGAPARRQEEFVVEPGRVFNFTPPPPPPPPPPPQPQQHQQQPVGGGSLLSPRGGGGQEEEYGGGGGSQAASLSFSQPSPDGFDEEMGMLECLPWTQAGIPEFIQNLGYVGGFSPSAFQLPPESQAPLQILGLRQDTDATYSHPDENEMGAAAGRRGLNTVLEQWLGDVLGAGGVGGQGGGGGGGQGGG</sequence>
<dbReference type="PROSITE" id="PS00463">
    <property type="entry name" value="ZN2_CY6_FUNGAL_1"/>
    <property type="match status" value="1"/>
</dbReference>
<keyword evidence="2" id="KW-0539">Nucleus</keyword>
<feature type="region of interest" description="Disordered" evidence="3">
    <location>
        <begin position="215"/>
        <end position="339"/>
    </location>
</feature>
<keyword evidence="1" id="KW-0479">Metal-binding</keyword>
<dbReference type="SUPFAM" id="SSF57701">
    <property type="entry name" value="Zn2/Cys6 DNA-binding domain"/>
    <property type="match status" value="1"/>
</dbReference>
<dbReference type="CDD" id="cd00067">
    <property type="entry name" value="GAL4"/>
    <property type="match status" value="1"/>
</dbReference>
<feature type="region of interest" description="Disordered" evidence="3">
    <location>
        <begin position="119"/>
        <end position="162"/>
    </location>
</feature>
<feature type="compositionally biased region" description="Pro residues" evidence="3">
    <location>
        <begin position="272"/>
        <end position="283"/>
    </location>
</feature>
<dbReference type="PANTHER" id="PTHR47655:SF2">
    <property type="entry name" value="QUINIC ACID UTILIZATION ACTIVATOR"/>
    <property type="match status" value="1"/>
</dbReference>
<dbReference type="PROSITE" id="PS50048">
    <property type="entry name" value="ZN2_CY6_FUNGAL_2"/>
    <property type="match status" value="1"/>
</dbReference>
<dbReference type="SMART" id="SM00066">
    <property type="entry name" value="GAL4"/>
    <property type="match status" value="1"/>
</dbReference>
<dbReference type="Pfam" id="PF04082">
    <property type="entry name" value="Fungal_trans"/>
    <property type="match status" value="1"/>
</dbReference>
<organism evidence="5 6">
    <name type="scientific">Morchella conica CCBAS932</name>
    <dbReference type="NCBI Taxonomy" id="1392247"/>
    <lineage>
        <taxon>Eukaryota</taxon>
        <taxon>Fungi</taxon>
        <taxon>Dikarya</taxon>
        <taxon>Ascomycota</taxon>
        <taxon>Pezizomycotina</taxon>
        <taxon>Pezizomycetes</taxon>
        <taxon>Pezizales</taxon>
        <taxon>Morchellaceae</taxon>
        <taxon>Morchella</taxon>
    </lineage>
</organism>
<dbReference type="PANTHER" id="PTHR47655">
    <property type="entry name" value="QUINIC ACID UTILIZATION ACTIVATOR"/>
    <property type="match status" value="1"/>
</dbReference>
<feature type="compositionally biased region" description="Gly residues" evidence="3">
    <location>
        <begin position="123"/>
        <end position="140"/>
    </location>
</feature>
<evidence type="ECO:0000256" key="1">
    <source>
        <dbReference type="ARBA" id="ARBA00022723"/>
    </source>
</evidence>
<dbReference type="Pfam" id="PF00172">
    <property type="entry name" value="Zn_clus"/>
    <property type="match status" value="1"/>
</dbReference>
<dbReference type="GO" id="GO:0006351">
    <property type="term" value="P:DNA-templated transcription"/>
    <property type="evidence" value="ECO:0007669"/>
    <property type="project" value="InterPro"/>
</dbReference>
<feature type="region of interest" description="Disordered" evidence="3">
    <location>
        <begin position="699"/>
        <end position="787"/>
    </location>
</feature>
<dbReference type="GO" id="GO:0003677">
    <property type="term" value="F:DNA binding"/>
    <property type="evidence" value="ECO:0007669"/>
    <property type="project" value="InterPro"/>
</dbReference>
<dbReference type="InterPro" id="IPR001138">
    <property type="entry name" value="Zn2Cys6_DnaBD"/>
</dbReference>
<feature type="non-terminal residue" evidence="5">
    <location>
        <position position="890"/>
    </location>
</feature>
<feature type="compositionally biased region" description="Basic and acidic residues" evidence="3">
    <location>
        <begin position="289"/>
        <end position="303"/>
    </location>
</feature>
<dbReference type="GO" id="GO:0008270">
    <property type="term" value="F:zinc ion binding"/>
    <property type="evidence" value="ECO:0007669"/>
    <property type="project" value="InterPro"/>
</dbReference>
<protein>
    <recommendedName>
        <fullName evidence="4">Zn(2)-C6 fungal-type domain-containing protein</fullName>
    </recommendedName>
</protein>
<feature type="compositionally biased region" description="Polar residues" evidence="3">
    <location>
        <begin position="245"/>
        <end position="267"/>
    </location>
</feature>
<gene>
    <name evidence="5" type="ORF">P167DRAFT_510121</name>
</gene>
<evidence type="ECO:0000313" key="5">
    <source>
        <dbReference type="EMBL" id="RPB09968.1"/>
    </source>
</evidence>
<name>A0A3N4KKL8_9PEZI</name>
<dbReference type="Proteomes" id="UP000277580">
    <property type="component" value="Unassembled WGS sequence"/>
</dbReference>
<dbReference type="CDD" id="cd12148">
    <property type="entry name" value="fungal_TF_MHR"/>
    <property type="match status" value="1"/>
</dbReference>
<feature type="compositionally biased region" description="Basic and acidic residues" evidence="3">
    <location>
        <begin position="226"/>
        <end position="238"/>
    </location>
</feature>
<feature type="domain" description="Zn(2)-C6 fungal-type" evidence="4">
    <location>
        <begin position="6"/>
        <end position="36"/>
    </location>
</feature>